<accession>A0A0G4NZH9</accession>
<dbReference type="PANTHER" id="PTHR10909:SF382">
    <property type="entry name" value="ACYL-COENZYME A OXIDASE"/>
    <property type="match status" value="1"/>
</dbReference>
<evidence type="ECO:0000313" key="2">
    <source>
        <dbReference type="EMBL" id="CRL19414.1"/>
    </source>
</evidence>
<proteinExistence type="predicted"/>
<evidence type="ECO:0000313" key="3">
    <source>
        <dbReference type="Proteomes" id="UP000053732"/>
    </source>
</evidence>
<dbReference type="EMBL" id="HG793136">
    <property type="protein sequence ID" value="CRL19414.1"/>
    <property type="molecule type" value="Genomic_DNA"/>
</dbReference>
<dbReference type="InterPro" id="IPR046373">
    <property type="entry name" value="Acyl-CoA_Oxase/DH_mid-dom_sf"/>
</dbReference>
<evidence type="ECO:0000259" key="1">
    <source>
        <dbReference type="Pfam" id="PF22924"/>
    </source>
</evidence>
<name>A0A0G4NZH9_PENC3</name>
<dbReference type="SUPFAM" id="SSF56645">
    <property type="entry name" value="Acyl-CoA dehydrogenase NM domain-like"/>
    <property type="match status" value="1"/>
</dbReference>
<dbReference type="GO" id="GO:0003997">
    <property type="term" value="F:acyl-CoA oxidase activity"/>
    <property type="evidence" value="ECO:0007669"/>
    <property type="project" value="InterPro"/>
</dbReference>
<dbReference type="Pfam" id="PF22924">
    <property type="entry name" value="ACOX_C_alpha1"/>
    <property type="match status" value="1"/>
</dbReference>
<gene>
    <name evidence="2" type="ORF">PCAMFM013_S003g000205</name>
</gene>
<keyword evidence="3" id="KW-1185">Reference proteome</keyword>
<dbReference type="GO" id="GO:0005504">
    <property type="term" value="F:fatty acid binding"/>
    <property type="evidence" value="ECO:0007669"/>
    <property type="project" value="TreeGrafter"/>
</dbReference>
<dbReference type="GO" id="GO:0005777">
    <property type="term" value="C:peroxisome"/>
    <property type="evidence" value="ECO:0007669"/>
    <property type="project" value="InterPro"/>
</dbReference>
<dbReference type="GO" id="GO:0033540">
    <property type="term" value="P:fatty acid beta-oxidation using acyl-CoA oxidase"/>
    <property type="evidence" value="ECO:0007669"/>
    <property type="project" value="TreeGrafter"/>
</dbReference>
<organism evidence="2 3">
    <name type="scientific">Penicillium camemberti (strain FM 013)</name>
    <dbReference type="NCBI Taxonomy" id="1429867"/>
    <lineage>
        <taxon>Eukaryota</taxon>
        <taxon>Fungi</taxon>
        <taxon>Dikarya</taxon>
        <taxon>Ascomycota</taxon>
        <taxon>Pezizomycotina</taxon>
        <taxon>Eurotiomycetes</taxon>
        <taxon>Eurotiomycetidae</taxon>
        <taxon>Eurotiales</taxon>
        <taxon>Aspergillaceae</taxon>
        <taxon>Penicillium</taxon>
    </lineage>
</organism>
<dbReference type="Proteomes" id="UP000053732">
    <property type="component" value="Unassembled WGS sequence"/>
</dbReference>
<dbReference type="InterPro" id="IPR036250">
    <property type="entry name" value="AcylCo_DH-like_C"/>
</dbReference>
<dbReference type="InterPro" id="IPR012258">
    <property type="entry name" value="Acyl-CoA_oxidase"/>
</dbReference>
<dbReference type="GO" id="GO:0055088">
    <property type="term" value="P:lipid homeostasis"/>
    <property type="evidence" value="ECO:0007669"/>
    <property type="project" value="TreeGrafter"/>
</dbReference>
<reference evidence="2 3" key="1">
    <citation type="journal article" date="2014" name="Nat. Commun.">
        <title>Multiple recent horizontal transfers of a large genomic region in cheese making fungi.</title>
        <authorList>
            <person name="Cheeseman K."/>
            <person name="Ropars J."/>
            <person name="Renault P."/>
            <person name="Dupont J."/>
            <person name="Gouzy J."/>
            <person name="Branca A."/>
            <person name="Abraham A.L."/>
            <person name="Ceppi M."/>
            <person name="Conseiller E."/>
            <person name="Debuchy R."/>
            <person name="Malagnac F."/>
            <person name="Goarin A."/>
            <person name="Silar P."/>
            <person name="Lacoste S."/>
            <person name="Sallet E."/>
            <person name="Bensimon A."/>
            <person name="Giraud T."/>
            <person name="Brygoo Y."/>
        </authorList>
    </citation>
    <scope>NUCLEOTIDE SEQUENCE [LARGE SCALE GENOMIC DNA]</scope>
    <source>
        <strain evidence="3">FM 013</strain>
    </source>
</reference>
<dbReference type="PANTHER" id="PTHR10909">
    <property type="entry name" value="ELECTRON TRANSPORT OXIDOREDUCTASE"/>
    <property type="match status" value="1"/>
</dbReference>
<dbReference type="Gene3D" id="2.40.110.10">
    <property type="entry name" value="Butyryl-CoA Dehydrogenase, subunit A, domain 2"/>
    <property type="match status" value="1"/>
</dbReference>
<dbReference type="STRING" id="1429867.A0A0G4NZH9"/>
<dbReference type="GO" id="GO:0071949">
    <property type="term" value="F:FAD binding"/>
    <property type="evidence" value="ECO:0007669"/>
    <property type="project" value="InterPro"/>
</dbReference>
<sequence>MPFPSLELLPLPLFKAPPEDATDHERIYITYQRAAAITKAYGMTPIDILSCTPRLWEFHLDPIGATDVATFTLITIQINLAAGTLAPFAENQPQYRKLLDQMLKFEISAQYMLTEVGHGLDAKNLETTATMLPNGQFDLNTPDLSAAKIMPPSSPVKGFPRVAIVFAQLIVSGENRGIRPFITWLSDGEQMCNGVTAKLLPRRAASKPVDHAITSFNHVRLPHSALLGALDKPKDTRKQFLSCIWRIGVGTLALPLVMITAMKRSVFVAGKYSQRRHILGPDQKPKPIISFRTQNGPILYALAQVSVLDAYTQQNIQYFQDPNLAGPVRHAIGAMAKAVLYKTSQASLFTLSERCGAQGLYENNHIIESMLETRGMSIAEGDTLVLSIRLTSELLLNRYKMPPAKDPTSFLAKYEQGLLDELRGITSTLSGGHRGEDYDRLILPRSQRFVEAIGYRIAYEAAIEAGVHPDLVALFEIWVMIQDLSWFVQHDSVTREQIFQMEAESISAVLPQLDALLDATGAEPYCTAPIVSQTSWEHFVDHLETKTGSATTNIGLLRRGAML</sequence>
<dbReference type="InterPro" id="IPR009100">
    <property type="entry name" value="AcylCoA_DH/oxidase_NM_dom_sf"/>
</dbReference>
<feature type="domain" description="Acyl-CoA oxidase C-alpha1" evidence="1">
    <location>
        <begin position="258"/>
        <end position="392"/>
    </location>
</feature>
<dbReference type="SUPFAM" id="SSF47203">
    <property type="entry name" value="Acyl-CoA dehydrogenase C-terminal domain-like"/>
    <property type="match status" value="1"/>
</dbReference>
<dbReference type="AlphaFoldDB" id="A0A0G4NZH9"/>
<protein>
    <submittedName>
        <fullName evidence="2">4-hydroxyphenylacetate 3-hydroxylase</fullName>
    </submittedName>
</protein>
<dbReference type="Gene3D" id="1.20.140.10">
    <property type="entry name" value="Butyryl-CoA Dehydrogenase, subunit A, domain 3"/>
    <property type="match status" value="1"/>
</dbReference>
<dbReference type="InterPro" id="IPR055060">
    <property type="entry name" value="ACOX_C_alpha1"/>
</dbReference>